<keyword evidence="3" id="KW-1185">Reference proteome</keyword>
<accession>A0A9P8T691</accession>
<evidence type="ECO:0000313" key="2">
    <source>
        <dbReference type="EMBL" id="KAH3666726.1"/>
    </source>
</evidence>
<name>A0A9P8T691_9ASCO</name>
<proteinExistence type="predicted"/>
<dbReference type="EMBL" id="JAEUBF010001406">
    <property type="protein sequence ID" value="KAH3666726.1"/>
    <property type="molecule type" value="Genomic_DNA"/>
</dbReference>
<protein>
    <submittedName>
        <fullName evidence="2">Uncharacterized protein</fullName>
    </submittedName>
</protein>
<comment type="caution">
    <text evidence="2">The sequence shown here is derived from an EMBL/GenBank/DDBJ whole genome shotgun (WGS) entry which is preliminary data.</text>
</comment>
<evidence type="ECO:0000256" key="1">
    <source>
        <dbReference type="SAM" id="MobiDB-lite"/>
    </source>
</evidence>
<feature type="region of interest" description="Disordered" evidence="1">
    <location>
        <begin position="1"/>
        <end position="33"/>
    </location>
</feature>
<feature type="compositionally biased region" description="Low complexity" evidence="1">
    <location>
        <begin position="517"/>
        <end position="528"/>
    </location>
</feature>
<dbReference type="InterPro" id="IPR013933">
    <property type="entry name" value="CRC_Rsc7/Swp82"/>
</dbReference>
<sequence>MSKSSKSPSPSSVSTTSIPEFESNLPPNTPETPQATVFKVTNEILSEHKLFVQKLLFESGVKIRSRQNQQLELKVPIIRKFNSEIIEGKEHYSETDFKGETKITENGVLTNGKKFLINTFTLPGRGKELFASGTEVSKFLNCRDAFILYTRYKQLKRQIANEEERKFIDNSSLGLSKLKSRSISYTSVKNLYMVLGAKIVANGLRVVDDYWEDDLIAQGFTEKDQVSPVAVSRRLLSTDSTKTHQISKPSQPSIINKSLYPKHILVTPLPLKEDRLEYIKNASKGETTQVLPGQGITGGLELASIATIPQYRDDPQQQSYRKSLLNQLSTNNSTPNITLSVGSTHLPIDKSLKGLKSSIGLPYYSPSVSNRLKLENSENLTKIEYLHGMVETNTIISNSRNFKNKQWKTYWQSKSGTEIGLTKDKVEEFFQKKKEFLETFEEEVVFNEYLNCEQVITKKKRPNPNHLGYSNIKGLKPSYAKRVKSETPIQSQPEPQPVQQQSQVPPTPNQNHSSVKPSPQQLLPGQSPAFNGSNHTTPHQHLPPGILPNQRYIPQQNPNVVHQQR</sequence>
<dbReference type="Proteomes" id="UP000769528">
    <property type="component" value="Unassembled WGS sequence"/>
</dbReference>
<feature type="region of interest" description="Disordered" evidence="1">
    <location>
        <begin position="460"/>
        <end position="565"/>
    </location>
</feature>
<evidence type="ECO:0000313" key="3">
    <source>
        <dbReference type="Proteomes" id="UP000769528"/>
    </source>
</evidence>
<organism evidence="2 3">
    <name type="scientific">Wickerhamomyces mucosus</name>
    <dbReference type="NCBI Taxonomy" id="1378264"/>
    <lineage>
        <taxon>Eukaryota</taxon>
        <taxon>Fungi</taxon>
        <taxon>Dikarya</taxon>
        <taxon>Ascomycota</taxon>
        <taxon>Saccharomycotina</taxon>
        <taxon>Saccharomycetes</taxon>
        <taxon>Phaffomycetales</taxon>
        <taxon>Wickerhamomycetaceae</taxon>
        <taxon>Wickerhamomyces</taxon>
    </lineage>
</organism>
<dbReference type="Pfam" id="PF08624">
    <property type="entry name" value="CRC_subunit"/>
    <property type="match status" value="1"/>
</dbReference>
<feature type="compositionally biased region" description="Polar residues" evidence="1">
    <location>
        <begin position="529"/>
        <end position="539"/>
    </location>
</feature>
<reference evidence="2" key="1">
    <citation type="journal article" date="2021" name="Open Biol.">
        <title>Shared evolutionary footprints suggest mitochondrial oxidative damage underlies multiple complex I losses in fungi.</title>
        <authorList>
            <person name="Schikora-Tamarit M.A."/>
            <person name="Marcet-Houben M."/>
            <person name="Nosek J."/>
            <person name="Gabaldon T."/>
        </authorList>
    </citation>
    <scope>NUCLEOTIDE SEQUENCE</scope>
    <source>
        <strain evidence="2">CBS6341</strain>
    </source>
</reference>
<feature type="compositionally biased region" description="Low complexity" evidence="1">
    <location>
        <begin position="1"/>
        <end position="17"/>
    </location>
</feature>
<gene>
    <name evidence="2" type="ORF">WICMUC_005543</name>
</gene>
<feature type="compositionally biased region" description="Low complexity" evidence="1">
    <location>
        <begin position="488"/>
        <end position="504"/>
    </location>
</feature>
<dbReference type="AlphaFoldDB" id="A0A9P8T691"/>
<feature type="compositionally biased region" description="Polar residues" evidence="1">
    <location>
        <begin position="552"/>
        <end position="565"/>
    </location>
</feature>
<dbReference type="OrthoDB" id="3979935at2759"/>
<reference evidence="2" key="2">
    <citation type="submission" date="2021-01" db="EMBL/GenBank/DDBJ databases">
        <authorList>
            <person name="Schikora-Tamarit M.A."/>
        </authorList>
    </citation>
    <scope>NUCLEOTIDE SEQUENCE</scope>
    <source>
        <strain evidence="2">CBS6341</strain>
    </source>
</reference>